<dbReference type="AlphaFoldDB" id="A0A388T9U4"/>
<dbReference type="Proteomes" id="UP000269352">
    <property type="component" value="Unassembled WGS sequence"/>
</dbReference>
<keyword evidence="2" id="KW-1185">Reference proteome</keyword>
<name>A0A388T9U4_TERA1</name>
<evidence type="ECO:0000313" key="2">
    <source>
        <dbReference type="Proteomes" id="UP000269352"/>
    </source>
</evidence>
<reference evidence="1 2" key="1">
    <citation type="journal article" date="2019" name="ISME J.">
        <title>Genome analyses of uncultured TG2/ZB3 bacteria in 'Margulisbacteria' specifically attached to ectosymbiotic spirochetes of protists in the termite gut.</title>
        <authorList>
            <person name="Utami Y.D."/>
            <person name="Kuwahara H."/>
            <person name="Igai K."/>
            <person name="Murakami T."/>
            <person name="Sugaya K."/>
            <person name="Morikawa T."/>
            <person name="Nagura Y."/>
            <person name="Yuki M."/>
            <person name="Deevong P."/>
            <person name="Inoue T."/>
            <person name="Kihara K."/>
            <person name="Lo N."/>
            <person name="Yamada A."/>
            <person name="Ohkuma M."/>
            <person name="Hongoh Y."/>
        </authorList>
    </citation>
    <scope>NUCLEOTIDE SEQUENCE [LARGE SCALE GENOMIC DNA]</scope>
    <source>
        <strain evidence="1">NkOx7-01</strain>
    </source>
</reference>
<gene>
    <name evidence="1" type="ORF">NO1_0586</name>
</gene>
<proteinExistence type="predicted"/>
<evidence type="ECO:0000313" key="1">
    <source>
        <dbReference type="EMBL" id="GBR73156.1"/>
    </source>
</evidence>
<comment type="caution">
    <text evidence="1">The sequence shown here is derived from an EMBL/GenBank/DDBJ whole genome shotgun (WGS) entry which is preliminary data.</text>
</comment>
<accession>A0A388T9U4</accession>
<organism evidence="1 2">
    <name type="scientific">Termititenax aidoneus</name>
    <dbReference type="NCBI Taxonomy" id="2218524"/>
    <lineage>
        <taxon>Bacteria</taxon>
        <taxon>Bacillati</taxon>
        <taxon>Candidatus Margulisiibacteriota</taxon>
        <taxon>Candidatus Termititenacia</taxon>
        <taxon>Candidatus Termititenacales</taxon>
        <taxon>Candidatus Termititenacaceae</taxon>
        <taxon>Candidatus Termititenax</taxon>
    </lineage>
</organism>
<sequence>MEIKINNGIKTTNIPILVPKENLDAIGDGYEFVETLDYPQDGNGDKFKKGFFEAVLNSLKNKPIPGDKEGHKEASNHDDFFIIGGKLEDNGDDTGQLHLRVRVPEKDYLGNSNDGFVRSLKTGNQYFSLVFAALPEQLERHEVDTIVNEELLRNDAVNANPAMRDQQVSLKNGLPDETQIIELIRKGNFEKNGLGGTLITDGFVSRPFCIRKQFKGTASERKLYAKFVKAMSDFEKNKKKELDMDEEQLRKILADFVREIKGNAETDETRKAAESAEAKIKQLAVALTEIKKALGLPETATDQEVLDAVQSAIDAAKEGDGAVAETEAAKLAGRTTVKNAEGKDEPDPAFEFAKKELVAMGHDVRKKELREKKLEDLRNNVVLKKLRSIEADSYKKSESKQDDGFDKF</sequence>
<dbReference type="EMBL" id="BGZN01000006">
    <property type="protein sequence ID" value="GBR73156.1"/>
    <property type="molecule type" value="Genomic_DNA"/>
</dbReference>
<protein>
    <submittedName>
        <fullName evidence="1">Uncharacterized protein</fullName>
    </submittedName>
</protein>